<dbReference type="InterPro" id="IPR036116">
    <property type="entry name" value="FN3_sf"/>
</dbReference>
<dbReference type="EMBL" id="CP028858">
    <property type="protein sequence ID" value="AWB27242.1"/>
    <property type="molecule type" value="Genomic_DNA"/>
</dbReference>
<evidence type="ECO:0000313" key="3">
    <source>
        <dbReference type="Proteomes" id="UP000244727"/>
    </source>
</evidence>
<dbReference type="Pfam" id="PF00404">
    <property type="entry name" value="Dockerin_1"/>
    <property type="match status" value="1"/>
</dbReference>
<dbReference type="GO" id="GO:0004553">
    <property type="term" value="F:hydrolase activity, hydrolyzing O-glycosyl compounds"/>
    <property type="evidence" value="ECO:0007669"/>
    <property type="project" value="InterPro"/>
</dbReference>
<dbReference type="SUPFAM" id="SSF63446">
    <property type="entry name" value="Type I dockerin domain"/>
    <property type="match status" value="1"/>
</dbReference>
<name>A0A2R4X0B7_9EURY</name>
<dbReference type="SUPFAM" id="SSF49265">
    <property type="entry name" value="Fibronectin type III"/>
    <property type="match status" value="1"/>
</dbReference>
<feature type="domain" description="Dockerin" evidence="1">
    <location>
        <begin position="426"/>
        <end position="483"/>
    </location>
</feature>
<dbReference type="InterPro" id="IPR003961">
    <property type="entry name" value="FN3_dom"/>
</dbReference>
<dbReference type="PROSITE" id="PS51318">
    <property type="entry name" value="TAT"/>
    <property type="match status" value="1"/>
</dbReference>
<dbReference type="InterPro" id="IPR002105">
    <property type="entry name" value="Dockerin_1_rpt"/>
</dbReference>
<keyword evidence="3" id="KW-1185">Reference proteome</keyword>
<dbReference type="Gene3D" id="2.60.40.10">
    <property type="entry name" value="Immunoglobulins"/>
    <property type="match status" value="1"/>
</dbReference>
<dbReference type="CDD" id="cd00063">
    <property type="entry name" value="FN3"/>
    <property type="match status" value="1"/>
</dbReference>
<dbReference type="PROSITE" id="PS51766">
    <property type="entry name" value="DOCKERIN"/>
    <property type="match status" value="1"/>
</dbReference>
<gene>
    <name evidence="2" type="ORF">HARCEL1_05760</name>
</gene>
<dbReference type="AlphaFoldDB" id="A0A2R4X0B7"/>
<evidence type="ECO:0000259" key="1">
    <source>
        <dbReference type="PROSITE" id="PS51766"/>
    </source>
</evidence>
<accession>A0A2R4X0B7</accession>
<dbReference type="InterPro" id="IPR016134">
    <property type="entry name" value="Dockerin_dom"/>
</dbReference>
<dbReference type="InterPro" id="IPR013783">
    <property type="entry name" value="Ig-like_fold"/>
</dbReference>
<organism evidence="2 3">
    <name type="scientific">Halococcoides cellulosivorans</name>
    <dbReference type="NCBI Taxonomy" id="1679096"/>
    <lineage>
        <taxon>Archaea</taxon>
        <taxon>Methanobacteriati</taxon>
        <taxon>Methanobacteriota</taxon>
        <taxon>Stenosarchaea group</taxon>
        <taxon>Halobacteria</taxon>
        <taxon>Halobacteriales</taxon>
        <taxon>Haloarculaceae</taxon>
        <taxon>Halococcoides</taxon>
    </lineage>
</organism>
<protein>
    <recommendedName>
        <fullName evidence="1">Dockerin domain-containing protein</fullName>
    </recommendedName>
</protein>
<dbReference type="InterPro" id="IPR036439">
    <property type="entry name" value="Dockerin_dom_sf"/>
</dbReference>
<proteinExistence type="predicted"/>
<evidence type="ECO:0000313" key="2">
    <source>
        <dbReference type="EMBL" id="AWB27242.1"/>
    </source>
</evidence>
<dbReference type="InterPro" id="IPR006311">
    <property type="entry name" value="TAT_signal"/>
</dbReference>
<reference evidence="2 3" key="1">
    <citation type="submission" date="2018-04" db="EMBL/GenBank/DDBJ databases">
        <title>Halococcoides cellulosivorans gen. nov., sp. nov., an extremely halophilic cellulose-utilizing haloarchaeon from hypersaline lakes.</title>
        <authorList>
            <person name="Sorokin D.Y."/>
            <person name="Toshchakov S.V."/>
            <person name="Samarov N.I."/>
            <person name="Korzhenkov A."/>
            <person name="Kublanov I.V."/>
        </authorList>
    </citation>
    <scope>NUCLEOTIDE SEQUENCE [LARGE SCALE GENOMIC DNA]</scope>
    <source>
        <strain evidence="2 3">HArcel1</strain>
    </source>
</reference>
<dbReference type="Proteomes" id="UP000244727">
    <property type="component" value="Chromosome"/>
</dbReference>
<dbReference type="PROSITE" id="PS00018">
    <property type="entry name" value="EF_HAND_1"/>
    <property type="match status" value="1"/>
</dbReference>
<dbReference type="KEGG" id="harc:HARCEL1_05760"/>
<sequence length="483" mass="51377">MSDASEHSSRRQFLKTVVAGGSIAGVVGAGIGREDQNIAAGLVATDQRTVDPPSRAHLWPDQNVVAPGKSVTADVVLQKWTVGGCQPAGYDVTVEVEDPDVVEISGLEPPGDLTAQPTIEDGRRATLSVFQEPWFGYIGVEPPLATLTLQGKTAGRSTDVTLEISYLGDDCIVEDDRRTIRVADERPDPPTTLDYRPNRGDSVLVSWDHPADGCDSVVDEYVVSIDGTDENTVPVGVTEANVFSKADVTAGEIGVRAVDTSTGASDTVTTAANWSHDDPDCVVEIAEIHHPVPVDDTIPISVLWEDFGSLPDLESVTVAVSNPCVATITDGDVRQDIEGSVTVDDRTATITVDESVPDADSTGTLGWVTVAGQRAGFTGIEVVDVSMATESTVLTNGDMMSVYHDLSEYVDAAPTIDGARPTDPDDDGLYEDLTGDGRVNFPDVNTLFQHTDESVVQNNVELFDYNDDGNVNDIDVLALFESV</sequence>
<dbReference type="GO" id="GO:0000272">
    <property type="term" value="P:polysaccharide catabolic process"/>
    <property type="evidence" value="ECO:0007669"/>
    <property type="project" value="InterPro"/>
</dbReference>
<dbReference type="InterPro" id="IPR018247">
    <property type="entry name" value="EF_Hand_1_Ca_BS"/>
</dbReference>